<dbReference type="Gene3D" id="3.10.10.10">
    <property type="entry name" value="HIV Type 1 Reverse Transcriptase, subunit A, domain 1"/>
    <property type="match status" value="1"/>
</dbReference>
<keyword evidence="7" id="KW-1185">Reference proteome</keyword>
<dbReference type="Gene3D" id="3.30.420.10">
    <property type="entry name" value="Ribonuclease H-like superfamily/Ribonuclease H"/>
    <property type="match status" value="1"/>
</dbReference>
<reference evidence="6" key="1">
    <citation type="submission" date="2023-07" db="EMBL/GenBank/DDBJ databases">
        <authorList>
            <person name="Stuckert A."/>
        </authorList>
    </citation>
    <scope>NUCLEOTIDE SEQUENCE</scope>
</reference>
<feature type="domain" description="Reverse transcriptase" evidence="4">
    <location>
        <begin position="9"/>
        <end position="188"/>
    </location>
</feature>
<dbReference type="InterPro" id="IPR050951">
    <property type="entry name" value="Retrovirus_Pol_polyprotein"/>
</dbReference>
<organism evidence="6 7">
    <name type="scientific">Ranitomeya imitator</name>
    <name type="common">mimic poison frog</name>
    <dbReference type="NCBI Taxonomy" id="111125"/>
    <lineage>
        <taxon>Eukaryota</taxon>
        <taxon>Metazoa</taxon>
        <taxon>Chordata</taxon>
        <taxon>Craniata</taxon>
        <taxon>Vertebrata</taxon>
        <taxon>Euteleostomi</taxon>
        <taxon>Amphibia</taxon>
        <taxon>Batrachia</taxon>
        <taxon>Anura</taxon>
        <taxon>Neobatrachia</taxon>
        <taxon>Hyloidea</taxon>
        <taxon>Dendrobatidae</taxon>
        <taxon>Dendrobatinae</taxon>
        <taxon>Ranitomeya</taxon>
    </lineage>
</organism>
<gene>
    <name evidence="6" type="ORF">RIMI_LOCUS3061743</name>
</gene>
<protein>
    <recommendedName>
        <fullName evidence="2">ribonuclease H</fullName>
        <ecNumber evidence="2">3.1.26.4</ecNumber>
    </recommendedName>
</protein>
<evidence type="ECO:0000256" key="2">
    <source>
        <dbReference type="ARBA" id="ARBA00012180"/>
    </source>
</evidence>
<dbReference type="PROSITE" id="PS50878">
    <property type="entry name" value="RT_POL"/>
    <property type="match status" value="1"/>
</dbReference>
<dbReference type="InterPro" id="IPR001584">
    <property type="entry name" value="Integrase_cat-core"/>
</dbReference>
<comment type="similarity">
    <text evidence="1">Belongs to the beta type-B retroviral polymerase family. HERV class-II K(HML-2) pol subfamily.</text>
</comment>
<dbReference type="InterPro" id="IPR023299">
    <property type="entry name" value="ATPase_P-typ_cyto_dom_N"/>
</dbReference>
<dbReference type="Pfam" id="PF24626">
    <property type="entry name" value="SH3_Tf2-1"/>
    <property type="match status" value="1"/>
</dbReference>
<dbReference type="SUPFAM" id="SSF53098">
    <property type="entry name" value="Ribonuclease H-like"/>
    <property type="match status" value="1"/>
</dbReference>
<dbReference type="EMBL" id="CAUEEQ010004459">
    <property type="protein sequence ID" value="CAJ0927572.1"/>
    <property type="molecule type" value="Genomic_DNA"/>
</dbReference>
<dbReference type="Pfam" id="PF00078">
    <property type="entry name" value="RVT_1"/>
    <property type="match status" value="1"/>
</dbReference>
<evidence type="ECO:0000259" key="4">
    <source>
        <dbReference type="PROSITE" id="PS50878"/>
    </source>
</evidence>
<dbReference type="SUPFAM" id="SSF56672">
    <property type="entry name" value="DNA/RNA polymerases"/>
    <property type="match status" value="1"/>
</dbReference>
<proteinExistence type="inferred from homology"/>
<dbReference type="Gene3D" id="3.40.1110.10">
    <property type="entry name" value="Calcium-transporting ATPase, cytoplasmic domain N"/>
    <property type="match status" value="1"/>
</dbReference>
<dbReference type="Pfam" id="PF17919">
    <property type="entry name" value="RT_RNaseH_2"/>
    <property type="match status" value="1"/>
</dbReference>
<dbReference type="CDD" id="cd01647">
    <property type="entry name" value="RT_LTR"/>
    <property type="match status" value="1"/>
</dbReference>
<dbReference type="SUPFAM" id="SSF81660">
    <property type="entry name" value="Metal cation-transporting ATPase, ATP-binding domain N"/>
    <property type="match status" value="1"/>
</dbReference>
<evidence type="ECO:0000256" key="3">
    <source>
        <dbReference type="ARBA" id="ARBA00023268"/>
    </source>
</evidence>
<dbReference type="InterPro" id="IPR056924">
    <property type="entry name" value="SH3_Tf2-1"/>
</dbReference>
<dbReference type="InterPro" id="IPR043128">
    <property type="entry name" value="Rev_trsase/Diguanyl_cyclase"/>
</dbReference>
<dbReference type="PROSITE" id="PS50994">
    <property type="entry name" value="INTEGRASE"/>
    <property type="match status" value="1"/>
</dbReference>
<evidence type="ECO:0000256" key="1">
    <source>
        <dbReference type="ARBA" id="ARBA00010879"/>
    </source>
</evidence>
<dbReference type="PANTHER" id="PTHR37984">
    <property type="entry name" value="PROTEIN CBG26694"/>
    <property type="match status" value="1"/>
</dbReference>
<dbReference type="Pfam" id="PF13246">
    <property type="entry name" value="Cation_ATPase"/>
    <property type="match status" value="1"/>
</dbReference>
<dbReference type="PANTHER" id="PTHR37984:SF5">
    <property type="entry name" value="PROTEIN NYNRIN-LIKE"/>
    <property type="match status" value="1"/>
</dbReference>
<keyword evidence="3" id="KW-0511">Multifunctional enzyme</keyword>
<sequence length="692" mass="78320">MSQYIQENLARGFIRKSVSPAGAGFFFVQKKNGELRPCIDYRGLNAITVKNKYPLPLISELFDRLRGARVFTKLDLVGAYNLIRIREGDEWKTAFNTRDGHYEYLVMPFGLCNAPAVFQDFVNDIFRDILSTSVVVYLDDILIFSPDIDSHQRDVGRVFDLLRANSLYAKLEKCVFEQESLPFLGYIISAQGLAMDPAKLQAVMDWQEPHSLKAVQRFMGFINYYHQFIPHFSTLVAPLVALTKKGANPKVWSEEVSRAFSSTKSHFVSTPILHHPDVDKPFIMEVDASSVGAGAVLFQKDAQVHLVPLPRLPSARSLAVLFIKHVFRLHGMPDKIVSDRGPQFASRFWRELCRLLSIELNLSSAYHPETNGLVERTNQTLVTYLRHFVSARQDDWISLLPWAEFALNNAVVDSTGQTPFLLNYGQHPRVPVPMPVSSTDSRVADWAVEARDIWDRTHDAIRASKERMRVSADTHRRPAPVFAPGDLLWLSARNIRLRVESTKFAPRYIGPFKVLEQVNPVVYRLTIPPRLGITDTFHVSLLKPVRLSRFSESSAGTSGSSTDEFEVNAIVGCKVHLEEFKASNKSSSYSIVTPGPRTLNVPVKGFCIFYQFPFTSSLQRMSVITQTIGEMTFSVFMKGAPEMIIQFCMKETVPDNFSCILDHYTMQGFRVIGIAFKDFKSNEAINVNTLKR</sequence>
<evidence type="ECO:0000259" key="5">
    <source>
        <dbReference type="PROSITE" id="PS50994"/>
    </source>
</evidence>
<name>A0ABN9KWZ7_9NEOB</name>
<dbReference type="Proteomes" id="UP001176940">
    <property type="component" value="Unassembled WGS sequence"/>
</dbReference>
<dbReference type="InterPro" id="IPR043502">
    <property type="entry name" value="DNA/RNA_pol_sf"/>
</dbReference>
<comment type="caution">
    <text evidence="6">The sequence shown here is derived from an EMBL/GenBank/DDBJ whole genome shotgun (WGS) entry which is preliminary data.</text>
</comment>
<feature type="domain" description="Integrase catalytic" evidence="5">
    <location>
        <begin position="245"/>
        <end position="427"/>
    </location>
</feature>
<dbReference type="Gene3D" id="3.30.70.270">
    <property type="match status" value="2"/>
</dbReference>
<dbReference type="InterPro" id="IPR012337">
    <property type="entry name" value="RNaseH-like_sf"/>
</dbReference>
<dbReference type="EC" id="3.1.26.4" evidence="2"/>
<evidence type="ECO:0000313" key="6">
    <source>
        <dbReference type="EMBL" id="CAJ0927572.1"/>
    </source>
</evidence>
<dbReference type="InterPro" id="IPR036397">
    <property type="entry name" value="RNaseH_sf"/>
</dbReference>
<accession>A0ABN9KWZ7</accession>
<dbReference type="InterPro" id="IPR000477">
    <property type="entry name" value="RT_dom"/>
</dbReference>
<evidence type="ECO:0000313" key="7">
    <source>
        <dbReference type="Proteomes" id="UP001176940"/>
    </source>
</evidence>
<dbReference type="InterPro" id="IPR041577">
    <property type="entry name" value="RT_RNaseH_2"/>
</dbReference>